<name>A0AAU9K965_9CILI</name>
<organism evidence="1 2">
    <name type="scientific">Blepharisma stoltei</name>
    <dbReference type="NCBI Taxonomy" id="1481888"/>
    <lineage>
        <taxon>Eukaryota</taxon>
        <taxon>Sar</taxon>
        <taxon>Alveolata</taxon>
        <taxon>Ciliophora</taxon>
        <taxon>Postciliodesmatophora</taxon>
        <taxon>Heterotrichea</taxon>
        <taxon>Heterotrichida</taxon>
        <taxon>Blepharismidae</taxon>
        <taxon>Blepharisma</taxon>
    </lineage>
</organism>
<sequence>MDDKYYSIQETLQELSTEYKKLEKLRKLIVIDNSDHYSRFLSFISEATSLGIILIQHHKLFEASQILNKALKIDFFASKIPKHSLSQEKLLFYSTMAFFFYKAHKNHQALRFIYEIQSVILTANKHNKTFEADIQLCCHIVTFIIMWSIKHFQKAATYIELASDIITEVMCGNLNTKLTEENQKELCGIISLCLGGVKLKLEKNTESTIKLCREMMECIESLKIKNIAKGFIEKIEIGNINVESCESTSTFEFFPESQEHKKINDMPSLDGEMHFINQPLNDELLISQDFDNIIFEILFLKFLPEDFLQIDPEEFKEKLPLIENKPFDKGLKPNDITRKSLSIKKVKDFRAKNLTPSPMRPSSRAKIFQKLSGEVVLNASKVQSPFVRRSPSPSFVQSPYSSPENHTKIVKKEKEKIDIYKKEAISRRNRHFWVELNPLKDEKSNDRGVRVELTPVRYRFSKSRSSLRYSSPIK</sequence>
<reference evidence="1" key="1">
    <citation type="submission" date="2021-09" db="EMBL/GenBank/DDBJ databases">
        <authorList>
            <consortium name="AG Swart"/>
            <person name="Singh M."/>
            <person name="Singh A."/>
            <person name="Seah K."/>
            <person name="Emmerich C."/>
        </authorList>
    </citation>
    <scope>NUCLEOTIDE SEQUENCE</scope>
    <source>
        <strain evidence="1">ATCC30299</strain>
    </source>
</reference>
<evidence type="ECO:0000313" key="2">
    <source>
        <dbReference type="Proteomes" id="UP001162131"/>
    </source>
</evidence>
<comment type="caution">
    <text evidence="1">The sequence shown here is derived from an EMBL/GenBank/DDBJ whole genome shotgun (WGS) entry which is preliminary data.</text>
</comment>
<proteinExistence type="predicted"/>
<dbReference type="AlphaFoldDB" id="A0AAU9K965"/>
<dbReference type="EMBL" id="CAJZBQ010000051">
    <property type="protein sequence ID" value="CAG9330489.1"/>
    <property type="molecule type" value="Genomic_DNA"/>
</dbReference>
<evidence type="ECO:0000313" key="1">
    <source>
        <dbReference type="EMBL" id="CAG9330489.1"/>
    </source>
</evidence>
<gene>
    <name evidence="1" type="ORF">BSTOLATCC_MIC51077</name>
</gene>
<accession>A0AAU9K965</accession>
<keyword evidence="2" id="KW-1185">Reference proteome</keyword>
<protein>
    <submittedName>
        <fullName evidence="1">Uncharacterized protein</fullName>
    </submittedName>
</protein>
<dbReference type="Proteomes" id="UP001162131">
    <property type="component" value="Unassembled WGS sequence"/>
</dbReference>